<reference evidence="2 3" key="1">
    <citation type="submission" date="2023-07" db="EMBL/GenBank/DDBJ databases">
        <title>Sequencing the genomes of 1000 actinobacteria strains.</title>
        <authorList>
            <person name="Klenk H.-P."/>
        </authorList>
    </citation>
    <scope>NUCLEOTIDE SEQUENCE [LARGE SCALE GENOMIC DNA]</scope>
    <source>
        <strain evidence="2 3">DSM 44724</strain>
    </source>
</reference>
<sequence>MSYDISLANPPQDAPCGHCGGTGKEPARAEEGWGSSPIDWNYTSNCARMWRKAGADLAEFDGKPARECAPLLEEAIAAMEAEPNVYRAMNPENGWGDYDTLLAALRKLLKGFQANPHMIVWVDR</sequence>
<organism evidence="2 3">
    <name type="scientific">Glycomyces lechevalierae</name>
    <dbReference type="NCBI Taxonomy" id="256034"/>
    <lineage>
        <taxon>Bacteria</taxon>
        <taxon>Bacillati</taxon>
        <taxon>Actinomycetota</taxon>
        <taxon>Actinomycetes</taxon>
        <taxon>Glycomycetales</taxon>
        <taxon>Glycomycetaceae</taxon>
        <taxon>Glycomyces</taxon>
    </lineage>
</organism>
<accession>A0ABU2AHW7</accession>
<evidence type="ECO:0000313" key="3">
    <source>
        <dbReference type="Proteomes" id="UP001183604"/>
    </source>
</evidence>
<evidence type="ECO:0000256" key="1">
    <source>
        <dbReference type="SAM" id="MobiDB-lite"/>
    </source>
</evidence>
<proteinExistence type="predicted"/>
<feature type="region of interest" description="Disordered" evidence="1">
    <location>
        <begin position="14"/>
        <end position="36"/>
    </location>
</feature>
<name>A0ABU2AHW7_9ACTN</name>
<keyword evidence="3" id="KW-1185">Reference proteome</keyword>
<gene>
    <name evidence="2" type="ORF">J2S69_000529</name>
</gene>
<dbReference type="Proteomes" id="UP001183604">
    <property type="component" value="Unassembled WGS sequence"/>
</dbReference>
<protein>
    <submittedName>
        <fullName evidence="2">Uncharacterized protein</fullName>
    </submittedName>
</protein>
<comment type="caution">
    <text evidence="2">The sequence shown here is derived from an EMBL/GenBank/DDBJ whole genome shotgun (WGS) entry which is preliminary data.</text>
</comment>
<dbReference type="RefSeq" id="WP_310283772.1">
    <property type="nucleotide sequence ID" value="NZ_BAAAOM010000002.1"/>
</dbReference>
<dbReference type="EMBL" id="JAVDYD010000001">
    <property type="protein sequence ID" value="MDR7336810.1"/>
    <property type="molecule type" value="Genomic_DNA"/>
</dbReference>
<evidence type="ECO:0000313" key="2">
    <source>
        <dbReference type="EMBL" id="MDR7336810.1"/>
    </source>
</evidence>